<dbReference type="FunCoup" id="A0A6J2YPX4">
    <property type="interactions" value="774"/>
</dbReference>
<comment type="catalytic activity">
    <reaction evidence="5">
        <text>a 3-demethylubiquinone + S-adenosyl-L-methionine = a ubiquinone + S-adenosyl-L-homocysteine</text>
        <dbReference type="Rhea" id="RHEA:81215"/>
        <dbReference type="Rhea" id="RHEA-COMP:9565"/>
        <dbReference type="Rhea" id="RHEA-COMP:19654"/>
        <dbReference type="ChEBI" id="CHEBI:16389"/>
        <dbReference type="ChEBI" id="CHEBI:57856"/>
        <dbReference type="ChEBI" id="CHEBI:59789"/>
        <dbReference type="ChEBI" id="CHEBI:231825"/>
    </reaction>
</comment>
<dbReference type="GO" id="GO:0046872">
    <property type="term" value="F:metal ion binding"/>
    <property type="evidence" value="ECO:0007669"/>
    <property type="project" value="UniProtKB-KW"/>
</dbReference>
<dbReference type="InterPro" id="IPR013216">
    <property type="entry name" value="Methyltransf_11"/>
</dbReference>
<keyword evidence="8" id="KW-0830">Ubiquinone</keyword>
<feature type="binding site" evidence="5">
    <location>
        <position position="99"/>
    </location>
    <ligand>
        <name>S-adenosyl-L-methionine</name>
        <dbReference type="ChEBI" id="CHEBI:59789"/>
    </ligand>
</feature>
<dbReference type="EC" id="2.1.1.-" evidence="5"/>
<sequence length="276" mass="30845">MHFGIAFDMSIVLRRTPLWSCLHKSLSSIGATVDKQEIENFEKITDEWWSQFGPTKGLHSLNKLRVPFVRDGLVNEGVVSKEYLNTSAPLKGLSILDVGCGGGILSESLSRLGANVTGIDANSRIIDVAKKHAEKNCLQINYCSTAIEDHSQQYNGCYDAVVASEIVEHVTEKDKFVEACARCLKPCGSIFITTINKTFWANLLAVYVTENILEVVPRGTHQVEKFIAPHKLQRLLEDNNIRAKLIHGMVYNIVTNRWSWCSNISINYALHGVKLK</sequence>
<feature type="binding site" evidence="5">
    <location>
        <position position="65"/>
    </location>
    <ligand>
        <name>S-adenosyl-L-methionine</name>
        <dbReference type="ChEBI" id="CHEBI:59789"/>
    </ligand>
</feature>
<evidence type="ECO:0000256" key="3">
    <source>
        <dbReference type="ARBA" id="ARBA00022688"/>
    </source>
</evidence>
<dbReference type="GO" id="GO:0032259">
    <property type="term" value="P:methylation"/>
    <property type="evidence" value="ECO:0007669"/>
    <property type="project" value="UniProtKB-KW"/>
</dbReference>
<dbReference type="EC" id="2.1.1.64" evidence="5"/>
<dbReference type="AlphaFoldDB" id="A0A6J2YPX4"/>
<gene>
    <name evidence="8" type="primary">LOC115889469</name>
    <name evidence="5" type="synonym">coq3</name>
</gene>
<dbReference type="Pfam" id="PF08241">
    <property type="entry name" value="Methyltransf_11"/>
    <property type="match status" value="1"/>
</dbReference>
<keyword evidence="5" id="KW-0999">Mitochondrion inner membrane</keyword>
<keyword evidence="2 5" id="KW-0808">Transferase</keyword>
<keyword evidence="1 5" id="KW-0489">Methyltransferase</keyword>
<accession>A0A6J2YPX4</accession>
<evidence type="ECO:0000313" key="7">
    <source>
        <dbReference type="Proteomes" id="UP000504635"/>
    </source>
</evidence>
<dbReference type="InterPro" id="IPR029063">
    <property type="entry name" value="SAM-dependent_MTases_sf"/>
</dbReference>
<dbReference type="UniPathway" id="UPA00232"/>
<organism evidence="7 8">
    <name type="scientific">Sitophilus oryzae</name>
    <name type="common">Rice weevil</name>
    <name type="synonym">Curculio oryzae</name>
    <dbReference type="NCBI Taxonomy" id="7048"/>
    <lineage>
        <taxon>Eukaryota</taxon>
        <taxon>Metazoa</taxon>
        <taxon>Ecdysozoa</taxon>
        <taxon>Arthropoda</taxon>
        <taxon>Hexapoda</taxon>
        <taxon>Insecta</taxon>
        <taxon>Pterygota</taxon>
        <taxon>Neoptera</taxon>
        <taxon>Endopterygota</taxon>
        <taxon>Coleoptera</taxon>
        <taxon>Polyphaga</taxon>
        <taxon>Cucujiformia</taxon>
        <taxon>Curculionidae</taxon>
        <taxon>Dryophthorinae</taxon>
        <taxon>Sitophilus</taxon>
    </lineage>
</organism>
<comment type="catalytic activity">
    <reaction evidence="5">
        <text>a 3-demethylubiquinol + S-adenosyl-L-methionine = a ubiquinol + S-adenosyl-L-homocysteine + H(+)</text>
        <dbReference type="Rhea" id="RHEA:44380"/>
        <dbReference type="Rhea" id="RHEA-COMP:9566"/>
        <dbReference type="Rhea" id="RHEA-COMP:10914"/>
        <dbReference type="ChEBI" id="CHEBI:15378"/>
        <dbReference type="ChEBI" id="CHEBI:17976"/>
        <dbReference type="ChEBI" id="CHEBI:57856"/>
        <dbReference type="ChEBI" id="CHEBI:59789"/>
        <dbReference type="ChEBI" id="CHEBI:84422"/>
        <dbReference type="EC" id="2.1.1.64"/>
    </reaction>
</comment>
<dbReference type="GeneID" id="115889469"/>
<comment type="cofactor">
    <cofactor evidence="5">
        <name>Mg(2+)</name>
        <dbReference type="ChEBI" id="CHEBI:18420"/>
    </cofactor>
</comment>
<dbReference type="GO" id="GO:0031314">
    <property type="term" value="C:extrinsic component of mitochondrial inner membrane"/>
    <property type="evidence" value="ECO:0007669"/>
    <property type="project" value="UniProtKB-UniRule"/>
</dbReference>
<feature type="binding site" evidence="5">
    <location>
        <position position="168"/>
    </location>
    <ligand>
        <name>Mg(2+)</name>
        <dbReference type="ChEBI" id="CHEBI:18420"/>
    </ligand>
</feature>
<dbReference type="PANTHER" id="PTHR43464">
    <property type="entry name" value="METHYLTRANSFERASE"/>
    <property type="match status" value="1"/>
</dbReference>
<dbReference type="RefSeq" id="XP_030765316.1">
    <property type="nucleotide sequence ID" value="XM_030909456.1"/>
</dbReference>
<keyword evidence="5" id="KW-0479">Metal-binding</keyword>
<keyword evidence="4 5" id="KW-0949">S-adenosyl-L-methionine</keyword>
<comment type="function">
    <text evidence="5">O-methyltransferase required for two non-consecutive steps during ubiquinone biosynthesis. Catalyzes the 2 O-methylation of 3,4-dihydroxy-5-(all-trans-polyprenyl)benzoic acid into 4-hydroxy-3-methoxy-5-(all-trans-polyprenyl)benzoic acid. Also catalyzes the last step of ubiquinone biosynthesis by mediating methylation of 3-demethylubiquinone into ubiquinone. Also able to mediate the methylation of 3-demethylubiquinol into ubiquinol.</text>
</comment>
<dbReference type="CTD" id="51805"/>
<evidence type="ECO:0000256" key="2">
    <source>
        <dbReference type="ARBA" id="ARBA00022679"/>
    </source>
</evidence>
<dbReference type="InterPro" id="IPR010233">
    <property type="entry name" value="UbiG_MeTrfase"/>
</dbReference>
<dbReference type="HAMAP" id="MF_00472">
    <property type="entry name" value="UbiG"/>
    <property type="match status" value="1"/>
</dbReference>
<evidence type="ECO:0000256" key="4">
    <source>
        <dbReference type="ARBA" id="ARBA00022691"/>
    </source>
</evidence>
<reference evidence="8" key="1">
    <citation type="submission" date="2025-08" db="UniProtKB">
        <authorList>
            <consortium name="RefSeq"/>
        </authorList>
    </citation>
    <scope>IDENTIFICATION</scope>
    <source>
        <tissue evidence="8">Gonads</tissue>
    </source>
</reference>
<feature type="binding site" evidence="5">
    <location>
        <position position="169"/>
    </location>
    <ligand>
        <name>Mg(2+)</name>
        <dbReference type="ChEBI" id="CHEBI:18420"/>
    </ligand>
</feature>
<keyword evidence="5" id="KW-0460">Magnesium</keyword>
<comment type="subunit">
    <text evidence="5">Component of a multi-subunit COQ enzyme complex.</text>
</comment>
<comment type="pathway">
    <text evidence="5">Cofactor biosynthesis; ubiquinone biosynthesis.</text>
</comment>
<dbReference type="KEGG" id="soy:115889469"/>
<protein>
    <recommendedName>
        <fullName evidence="5">Ubiquinone biosynthesis O-methyltransferase, mitochondrial</fullName>
    </recommendedName>
    <alternativeName>
        <fullName evidence="5">3-demethylubiquinol 3-O-methyltransferase</fullName>
        <ecNumber evidence="5">2.1.1.64</ecNumber>
    </alternativeName>
    <alternativeName>
        <fullName evidence="5">3-demethylubiquinone 3-O-methyltransferase</fullName>
        <ecNumber evidence="5">2.1.1.-</ecNumber>
    </alternativeName>
    <alternativeName>
        <fullName evidence="5">Polyprenyldihydroxybenzoate methyltransferase</fullName>
        <ecNumber evidence="5">2.1.1.114</ecNumber>
    </alternativeName>
</protein>
<comment type="similarity">
    <text evidence="5">Belongs to the class I-like SAM-binding methyltransferase superfamily. UbiG/COQ3 family.</text>
</comment>
<dbReference type="CDD" id="cd02440">
    <property type="entry name" value="AdoMet_MTases"/>
    <property type="match status" value="1"/>
</dbReference>
<dbReference type="PANTHER" id="PTHR43464:SF19">
    <property type="entry name" value="UBIQUINONE BIOSYNTHESIS O-METHYLTRANSFERASE, MITOCHONDRIAL"/>
    <property type="match status" value="1"/>
</dbReference>
<dbReference type="GO" id="GO:0061542">
    <property type="term" value="F:3-demethylubiquinol 3-O-methyltransferase activity"/>
    <property type="evidence" value="ECO:0007669"/>
    <property type="project" value="UniProtKB-UniRule"/>
</dbReference>
<dbReference type="GO" id="GO:0010420">
    <property type="term" value="F:polyprenyldihydroxybenzoate methyltransferase activity"/>
    <property type="evidence" value="ECO:0007669"/>
    <property type="project" value="UniProtKB-UniRule"/>
</dbReference>
<dbReference type="InParanoid" id="A0A6J2YPX4"/>
<dbReference type="NCBIfam" id="TIGR01983">
    <property type="entry name" value="UbiG"/>
    <property type="match status" value="1"/>
</dbReference>
<evidence type="ECO:0000256" key="5">
    <source>
        <dbReference type="HAMAP-Rule" id="MF_03190"/>
    </source>
</evidence>
<feature type="binding site" evidence="5">
    <location>
        <position position="120"/>
    </location>
    <ligand>
        <name>S-adenosyl-L-methionine</name>
        <dbReference type="ChEBI" id="CHEBI:59789"/>
    </ligand>
</feature>
<keyword evidence="7" id="KW-1185">Reference proteome</keyword>
<evidence type="ECO:0000259" key="6">
    <source>
        <dbReference type="Pfam" id="PF08241"/>
    </source>
</evidence>
<proteinExistence type="inferred from homology"/>
<feature type="binding site" evidence="5">
    <location>
        <position position="164"/>
    </location>
    <ligand>
        <name>S-adenosyl-L-methionine</name>
        <dbReference type="ChEBI" id="CHEBI:59789"/>
    </ligand>
</feature>
<keyword evidence="5" id="KW-0472">Membrane</keyword>
<evidence type="ECO:0000313" key="8">
    <source>
        <dbReference type="RefSeq" id="XP_030765316.1"/>
    </source>
</evidence>
<evidence type="ECO:0000256" key="1">
    <source>
        <dbReference type="ARBA" id="ARBA00022603"/>
    </source>
</evidence>
<feature type="binding site" evidence="5">
    <location>
        <position position="165"/>
    </location>
    <ligand>
        <name>Mg(2+)</name>
        <dbReference type="ChEBI" id="CHEBI:18420"/>
    </ligand>
</feature>
<keyword evidence="3 5" id="KW-0831">Ubiquinone biosynthesis</keyword>
<keyword evidence="5" id="KW-0496">Mitochondrion</keyword>
<dbReference type="OrthoDB" id="6815431at2759"/>
<dbReference type="EC" id="2.1.1.114" evidence="5"/>
<dbReference type="Gene3D" id="3.40.50.150">
    <property type="entry name" value="Vaccinia Virus protein VP39"/>
    <property type="match status" value="1"/>
</dbReference>
<dbReference type="Proteomes" id="UP000504635">
    <property type="component" value="Unplaced"/>
</dbReference>
<comment type="catalytic activity">
    <reaction evidence="5">
        <text>a 3,4-dihydroxy-5-(all-trans-polyprenyl)benzoate + S-adenosyl-L-methionine = a 4-hydroxy-3-methoxy-5-(all-trans-polyprenyl)benzoate + S-adenosyl-L-homocysteine + H(+)</text>
        <dbReference type="Rhea" id="RHEA:44452"/>
        <dbReference type="Rhea" id="RHEA-COMP:10930"/>
        <dbReference type="Rhea" id="RHEA-COMP:10931"/>
        <dbReference type="ChEBI" id="CHEBI:15378"/>
        <dbReference type="ChEBI" id="CHEBI:57856"/>
        <dbReference type="ChEBI" id="CHEBI:59789"/>
        <dbReference type="ChEBI" id="CHEBI:64694"/>
        <dbReference type="ChEBI" id="CHEBI:84443"/>
        <dbReference type="EC" id="2.1.1.114"/>
    </reaction>
</comment>
<comment type="subcellular location">
    <subcellularLocation>
        <location evidence="5">Mitochondrion inner membrane</location>
        <topology evidence="5">Peripheral membrane protein</topology>
        <orientation evidence="5">Matrix side</orientation>
    </subcellularLocation>
</comment>
<dbReference type="SUPFAM" id="SSF53335">
    <property type="entry name" value="S-adenosyl-L-methionine-dependent methyltransferases"/>
    <property type="match status" value="1"/>
</dbReference>
<feature type="domain" description="Methyltransferase type 11" evidence="6">
    <location>
        <begin position="96"/>
        <end position="192"/>
    </location>
</feature>
<name>A0A6J2YPX4_SITOR</name>